<organism evidence="2 3">
    <name type="scientific">Aquibium oceanicum</name>
    <dbReference type="NCBI Taxonomy" id="1670800"/>
    <lineage>
        <taxon>Bacteria</taxon>
        <taxon>Pseudomonadati</taxon>
        <taxon>Pseudomonadota</taxon>
        <taxon>Alphaproteobacteria</taxon>
        <taxon>Hyphomicrobiales</taxon>
        <taxon>Phyllobacteriaceae</taxon>
        <taxon>Aquibium</taxon>
    </lineage>
</organism>
<evidence type="ECO:0000313" key="2">
    <source>
        <dbReference type="EMBL" id="APH71830.1"/>
    </source>
</evidence>
<dbReference type="Proteomes" id="UP000182840">
    <property type="component" value="Chromosome"/>
</dbReference>
<sequence length="308" mass="32054">MSLRTSRRGIARASAIGFTLVLTLVPLLAPPPGGLAMASQVEALPSGAQRVVSVGGSITEILYALGEEDRLVARDSTSLYPQEALSLPDVGYMRALSPEGVLSVNPDGILALEGSGPPEAIQVLEKASVPMVVIPERFDSQGIVDKITAVGQAIGEPEKAEAFAAKVAGDLDAAKKITAGVEDRKKVLFILSLQGGKILASGTGSAANGIIELAGGENAIIGYSGYKQLTDEAVIEAQPDVVLMMDREGDLSIDENELFSNPAIAATPAGMNRQVIRMDGLYLLGFGPRTAAAVKDLAVRLYGDEITN</sequence>
<dbReference type="OrthoDB" id="9797736at2"/>
<protein>
    <submittedName>
        <fullName evidence="2">Hemin ABC transporter substrate-binding protein</fullName>
    </submittedName>
</protein>
<dbReference type="EMBL" id="CP018171">
    <property type="protein sequence ID" value="APH71830.1"/>
    <property type="molecule type" value="Genomic_DNA"/>
</dbReference>
<reference evidence="3" key="1">
    <citation type="submission" date="2016-11" db="EMBL/GenBank/DDBJ databases">
        <title>Mesorhizobium oceanicum sp. nov., isolated from deep seawater in South China Sea.</title>
        <authorList>
            <person name="Fu G.-Y."/>
        </authorList>
    </citation>
    <scope>NUCLEOTIDE SEQUENCE [LARGE SCALE GENOMIC DNA]</scope>
    <source>
        <strain evidence="3">B7</strain>
    </source>
</reference>
<name>A0A1L3SR38_9HYPH</name>
<dbReference type="SUPFAM" id="SSF53807">
    <property type="entry name" value="Helical backbone' metal receptor"/>
    <property type="match status" value="1"/>
</dbReference>
<dbReference type="RefSeq" id="WP_072603991.1">
    <property type="nucleotide sequence ID" value="NZ_CP018171.1"/>
</dbReference>
<dbReference type="PANTHER" id="PTHR30535">
    <property type="entry name" value="VITAMIN B12-BINDING PROTEIN"/>
    <property type="match status" value="1"/>
</dbReference>
<dbReference type="STRING" id="1670800.BSQ44_10950"/>
<evidence type="ECO:0000259" key="1">
    <source>
        <dbReference type="PROSITE" id="PS50983"/>
    </source>
</evidence>
<dbReference type="PROSITE" id="PS50983">
    <property type="entry name" value="FE_B12_PBP"/>
    <property type="match status" value="1"/>
</dbReference>
<dbReference type="PANTHER" id="PTHR30535:SF4">
    <property type="entry name" value="HEMIN-BINDING PERIPLASMIC PROTEIN HMUT"/>
    <property type="match status" value="1"/>
</dbReference>
<evidence type="ECO:0000313" key="3">
    <source>
        <dbReference type="Proteomes" id="UP000182840"/>
    </source>
</evidence>
<dbReference type="Gene3D" id="3.40.50.1980">
    <property type="entry name" value="Nitrogenase molybdenum iron protein domain"/>
    <property type="match status" value="2"/>
</dbReference>
<feature type="domain" description="Fe/B12 periplasmic-binding" evidence="1">
    <location>
        <begin position="50"/>
        <end position="305"/>
    </location>
</feature>
<dbReference type="AlphaFoldDB" id="A0A1L3SR38"/>
<gene>
    <name evidence="2" type="ORF">BSQ44_10950</name>
</gene>
<dbReference type="Pfam" id="PF01497">
    <property type="entry name" value="Peripla_BP_2"/>
    <property type="match status" value="1"/>
</dbReference>
<proteinExistence type="predicted"/>
<dbReference type="KEGG" id="meso:BSQ44_10950"/>
<dbReference type="InterPro" id="IPR050902">
    <property type="entry name" value="ABC_Transporter_SBP"/>
</dbReference>
<dbReference type="InterPro" id="IPR002491">
    <property type="entry name" value="ABC_transptr_periplasmic_BD"/>
</dbReference>
<dbReference type="CDD" id="cd01149">
    <property type="entry name" value="HutB"/>
    <property type="match status" value="1"/>
</dbReference>
<accession>A0A1L3SR38</accession>
<keyword evidence="3" id="KW-1185">Reference proteome</keyword>